<keyword evidence="4 6" id="KW-0862">Zinc</keyword>
<evidence type="ECO:0000256" key="3">
    <source>
        <dbReference type="ARBA" id="ARBA00022723"/>
    </source>
</evidence>
<dbReference type="PANTHER" id="PTHR43350">
    <property type="entry name" value="NAD-DEPENDENT ALCOHOL DEHYDROGENASE"/>
    <property type="match status" value="1"/>
</dbReference>
<dbReference type="InterPro" id="IPR013154">
    <property type="entry name" value="ADH-like_N"/>
</dbReference>
<evidence type="ECO:0000256" key="2">
    <source>
        <dbReference type="ARBA" id="ARBA00008072"/>
    </source>
</evidence>
<dbReference type="InterPro" id="IPR002328">
    <property type="entry name" value="ADH_Zn_CS"/>
</dbReference>
<evidence type="ECO:0000256" key="4">
    <source>
        <dbReference type="ARBA" id="ARBA00022833"/>
    </source>
</evidence>
<organism evidence="8 9">
    <name type="scientific">Nesterenkonia salmonea</name>
    <dbReference type="NCBI Taxonomy" id="1804987"/>
    <lineage>
        <taxon>Bacteria</taxon>
        <taxon>Bacillati</taxon>
        <taxon>Actinomycetota</taxon>
        <taxon>Actinomycetes</taxon>
        <taxon>Micrococcales</taxon>
        <taxon>Micrococcaceae</taxon>
        <taxon>Nesterenkonia</taxon>
    </lineage>
</organism>
<proteinExistence type="inferred from homology"/>
<comment type="cofactor">
    <cofactor evidence="1 6">
        <name>Zn(2+)</name>
        <dbReference type="ChEBI" id="CHEBI:29105"/>
    </cofactor>
</comment>
<dbReference type="PANTHER" id="PTHR43350:SF21">
    <property type="entry name" value="S-NITROSOMYCOTHIOL REDUCTASE MSCR"/>
    <property type="match status" value="1"/>
</dbReference>
<dbReference type="SUPFAM" id="SSF50129">
    <property type="entry name" value="GroES-like"/>
    <property type="match status" value="2"/>
</dbReference>
<reference evidence="8 9" key="1">
    <citation type="submission" date="2019-05" db="EMBL/GenBank/DDBJ databases">
        <title>Nesterenkonia sp. GY074 isolated from the Southern Atlantic Ocean.</title>
        <authorList>
            <person name="Zhang G."/>
        </authorList>
    </citation>
    <scope>NUCLEOTIDE SEQUENCE [LARGE SCALE GENOMIC DNA]</scope>
    <source>
        <strain evidence="8 9">GY074</strain>
    </source>
</reference>
<dbReference type="InterPro" id="IPR013149">
    <property type="entry name" value="ADH-like_C"/>
</dbReference>
<dbReference type="SUPFAM" id="SSF51735">
    <property type="entry name" value="NAD(P)-binding Rossmann-fold domains"/>
    <property type="match status" value="1"/>
</dbReference>
<dbReference type="Gene3D" id="3.40.50.720">
    <property type="entry name" value="NAD(P)-binding Rossmann-like Domain"/>
    <property type="match status" value="1"/>
</dbReference>
<keyword evidence="3 6" id="KW-0479">Metal-binding</keyword>
<evidence type="ECO:0000259" key="7">
    <source>
        <dbReference type="SMART" id="SM00829"/>
    </source>
</evidence>
<feature type="domain" description="Enoyl reductase (ER)" evidence="7">
    <location>
        <begin position="27"/>
        <end position="370"/>
    </location>
</feature>
<dbReference type="Pfam" id="PF00107">
    <property type="entry name" value="ADH_zinc_N"/>
    <property type="match status" value="1"/>
</dbReference>
<dbReference type="GO" id="GO:0008270">
    <property type="term" value="F:zinc ion binding"/>
    <property type="evidence" value="ECO:0007669"/>
    <property type="project" value="InterPro"/>
</dbReference>
<evidence type="ECO:0000256" key="1">
    <source>
        <dbReference type="ARBA" id="ARBA00001947"/>
    </source>
</evidence>
<accession>A0A5R9BKE3</accession>
<keyword evidence="9" id="KW-1185">Reference proteome</keyword>
<evidence type="ECO:0000256" key="5">
    <source>
        <dbReference type="ARBA" id="ARBA00023002"/>
    </source>
</evidence>
<sequence>MTTRRIRGAVLTASGAEAPYQDSLPLQVRDDLALSEPGHDELLIRIEAASVCHSDLSVINGDRPRPIPMLLGHESAGIVEQVGPGSEDISVGQRVVMTFLPRCGDCAGCSSEGVIPCTSGSRANENGTLLNGDRRLADSMGNEIHHHMGVSAFATYAVVSKRSVVPVADDVPPEIAALLGCAMLTGGGAVLNVAKPQPQDHVAVIGLGGVGASALLTALALDVKRVTAIDTNESKLNFARRLGAHEVLTPNQAEDQNMAFDVVIEAVGHPQAFEAGYRLLGSGGRLVTVGLPRPGSQAVIDPLTLTAGNRSVLGSYLGTSVPDRDIPIFEQLWRQGRLNLEALITSTKTLDEINEAMDLLDQAREVRQIISFGQRLPS</sequence>
<name>A0A5R9BKE3_9MICC</name>
<dbReference type="SMART" id="SM00829">
    <property type="entry name" value="PKS_ER"/>
    <property type="match status" value="1"/>
</dbReference>
<dbReference type="InterPro" id="IPR036291">
    <property type="entry name" value="NAD(P)-bd_dom_sf"/>
</dbReference>
<dbReference type="RefSeq" id="WP_138251712.1">
    <property type="nucleotide sequence ID" value="NZ_VAVZ01000002.1"/>
</dbReference>
<dbReference type="PROSITE" id="PS00059">
    <property type="entry name" value="ADH_ZINC"/>
    <property type="match status" value="1"/>
</dbReference>
<comment type="caution">
    <text evidence="8">The sequence shown here is derived from an EMBL/GenBank/DDBJ whole genome shotgun (WGS) entry which is preliminary data.</text>
</comment>
<dbReference type="InterPro" id="IPR011032">
    <property type="entry name" value="GroES-like_sf"/>
</dbReference>
<dbReference type="OrthoDB" id="334894at2"/>
<protein>
    <submittedName>
        <fullName evidence="8">Zinc-binding dehydrogenase</fullName>
    </submittedName>
</protein>
<evidence type="ECO:0000256" key="6">
    <source>
        <dbReference type="RuleBase" id="RU361277"/>
    </source>
</evidence>
<dbReference type="Proteomes" id="UP000310458">
    <property type="component" value="Unassembled WGS sequence"/>
</dbReference>
<gene>
    <name evidence="8" type="ORF">FEF26_01220</name>
</gene>
<dbReference type="EMBL" id="VAVZ01000002">
    <property type="protein sequence ID" value="TLQ01087.1"/>
    <property type="molecule type" value="Genomic_DNA"/>
</dbReference>
<dbReference type="GO" id="GO:0016491">
    <property type="term" value="F:oxidoreductase activity"/>
    <property type="evidence" value="ECO:0007669"/>
    <property type="project" value="UniProtKB-KW"/>
</dbReference>
<dbReference type="Pfam" id="PF08240">
    <property type="entry name" value="ADH_N"/>
    <property type="match status" value="1"/>
</dbReference>
<keyword evidence="5" id="KW-0560">Oxidoreductase</keyword>
<evidence type="ECO:0000313" key="8">
    <source>
        <dbReference type="EMBL" id="TLQ01087.1"/>
    </source>
</evidence>
<dbReference type="Gene3D" id="3.90.180.10">
    <property type="entry name" value="Medium-chain alcohol dehydrogenases, catalytic domain"/>
    <property type="match status" value="1"/>
</dbReference>
<dbReference type="InterPro" id="IPR020843">
    <property type="entry name" value="ER"/>
</dbReference>
<evidence type="ECO:0000313" key="9">
    <source>
        <dbReference type="Proteomes" id="UP000310458"/>
    </source>
</evidence>
<comment type="similarity">
    <text evidence="2 6">Belongs to the zinc-containing alcohol dehydrogenase family.</text>
</comment>
<dbReference type="AlphaFoldDB" id="A0A5R9BKE3"/>